<evidence type="ECO:0000259" key="1">
    <source>
        <dbReference type="Pfam" id="PF00535"/>
    </source>
</evidence>
<sequence length="262" mass="30056">MASDITVILTVYRRPHVLLEQLEAIQNQSIPPTSIIIWKNQYDGIELPEIPENLKKNVDIINSSRNFGVWARFAVGLLATTTYIAVFDDDTIPGNRWFENCLHCMSVKEGLYGTIGIIYDSEKSYAGYSRVGWDHQFETFTIKGVQHKYNRCAIHQVDIVGHAWFFKREWLCDLWSFAPDYSKYLTAGEDIAFSTFLQKKNIPTLVPPHPPGHFELFGSHPEKAMNYGCEHVAVSCQAGAYEKFDEVYKYFINTHGFKILNS</sequence>
<feature type="domain" description="Glycosyltransferase 2-like" evidence="1">
    <location>
        <begin position="6"/>
        <end position="171"/>
    </location>
</feature>
<dbReference type="Pfam" id="PF00535">
    <property type="entry name" value="Glycos_transf_2"/>
    <property type="match status" value="1"/>
</dbReference>
<accession>A0A6C0KJP3</accession>
<name>A0A6C0KJP3_9ZZZZ</name>
<dbReference type="CDD" id="cd00761">
    <property type="entry name" value="Glyco_tranf_GTA_type"/>
    <property type="match status" value="1"/>
</dbReference>
<dbReference type="Gene3D" id="3.90.550.10">
    <property type="entry name" value="Spore Coat Polysaccharide Biosynthesis Protein SpsA, Chain A"/>
    <property type="match status" value="1"/>
</dbReference>
<dbReference type="SUPFAM" id="SSF53448">
    <property type="entry name" value="Nucleotide-diphospho-sugar transferases"/>
    <property type="match status" value="1"/>
</dbReference>
<proteinExistence type="predicted"/>
<dbReference type="InterPro" id="IPR029044">
    <property type="entry name" value="Nucleotide-diphossugar_trans"/>
</dbReference>
<reference evidence="2" key="1">
    <citation type="journal article" date="2020" name="Nature">
        <title>Giant virus diversity and host interactions through global metagenomics.</title>
        <authorList>
            <person name="Schulz F."/>
            <person name="Roux S."/>
            <person name="Paez-Espino D."/>
            <person name="Jungbluth S."/>
            <person name="Walsh D.A."/>
            <person name="Denef V.J."/>
            <person name="McMahon K.D."/>
            <person name="Konstantinidis K.T."/>
            <person name="Eloe-Fadrosh E.A."/>
            <person name="Kyrpides N.C."/>
            <person name="Woyke T."/>
        </authorList>
    </citation>
    <scope>NUCLEOTIDE SEQUENCE</scope>
    <source>
        <strain evidence="2">GVMAG-S-3300013006-138</strain>
    </source>
</reference>
<evidence type="ECO:0000313" key="2">
    <source>
        <dbReference type="EMBL" id="QHU18242.1"/>
    </source>
</evidence>
<organism evidence="2">
    <name type="scientific">viral metagenome</name>
    <dbReference type="NCBI Taxonomy" id="1070528"/>
    <lineage>
        <taxon>unclassified sequences</taxon>
        <taxon>metagenomes</taxon>
        <taxon>organismal metagenomes</taxon>
    </lineage>
</organism>
<protein>
    <recommendedName>
        <fullName evidence="1">Glycosyltransferase 2-like domain-containing protein</fullName>
    </recommendedName>
</protein>
<dbReference type="AlphaFoldDB" id="A0A6C0KJP3"/>
<dbReference type="EMBL" id="MN740926">
    <property type="protein sequence ID" value="QHU18242.1"/>
    <property type="molecule type" value="Genomic_DNA"/>
</dbReference>
<dbReference type="InterPro" id="IPR001173">
    <property type="entry name" value="Glyco_trans_2-like"/>
</dbReference>